<evidence type="ECO:0000256" key="4">
    <source>
        <dbReference type="ARBA" id="ARBA00023136"/>
    </source>
</evidence>
<dbReference type="RefSeq" id="WP_138949372.1">
    <property type="nucleotide sequence ID" value="NZ_CP040749.1"/>
</dbReference>
<evidence type="ECO:0000256" key="5">
    <source>
        <dbReference type="ARBA" id="ARBA00023237"/>
    </source>
</evidence>
<organism evidence="7 8">
    <name type="scientific">Aureibaculum algae</name>
    <dbReference type="NCBI Taxonomy" id="2584122"/>
    <lineage>
        <taxon>Bacteria</taxon>
        <taxon>Pseudomonadati</taxon>
        <taxon>Bacteroidota</taxon>
        <taxon>Flavobacteriia</taxon>
        <taxon>Flavobacteriales</taxon>
        <taxon>Flavobacteriaceae</taxon>
        <taxon>Aureibaculum</taxon>
    </lineage>
</organism>
<dbReference type="InterPro" id="IPR011990">
    <property type="entry name" value="TPR-like_helical_dom_sf"/>
</dbReference>
<dbReference type="Gene3D" id="1.25.40.390">
    <property type="match status" value="1"/>
</dbReference>
<comment type="subcellular location">
    <subcellularLocation>
        <location evidence="1">Cell outer membrane</location>
    </subcellularLocation>
</comment>
<dbReference type="InterPro" id="IPR012944">
    <property type="entry name" value="SusD_RagB_dom"/>
</dbReference>
<dbReference type="GO" id="GO:0009279">
    <property type="term" value="C:cell outer membrane"/>
    <property type="evidence" value="ECO:0007669"/>
    <property type="project" value="UniProtKB-SubCell"/>
</dbReference>
<proteinExistence type="inferred from homology"/>
<evidence type="ECO:0000313" key="7">
    <source>
        <dbReference type="EMBL" id="QCX38475.1"/>
    </source>
</evidence>
<dbReference type="SUPFAM" id="SSF48452">
    <property type="entry name" value="TPR-like"/>
    <property type="match status" value="1"/>
</dbReference>
<dbReference type="OrthoDB" id="5694214at2"/>
<evidence type="ECO:0000259" key="6">
    <source>
        <dbReference type="Pfam" id="PF07980"/>
    </source>
</evidence>
<keyword evidence="3" id="KW-0732">Signal</keyword>
<accession>A0A5B7TP31</accession>
<gene>
    <name evidence="7" type="ORF">FF125_08545</name>
</gene>
<dbReference type="Pfam" id="PF07980">
    <property type="entry name" value="SusD_RagB"/>
    <property type="match status" value="1"/>
</dbReference>
<keyword evidence="8" id="KW-1185">Reference proteome</keyword>
<reference evidence="7 8" key="1">
    <citation type="submission" date="2019-05" db="EMBL/GenBank/DDBJ databases">
        <title>Algicella ahnfeltiae gen. nov., sp. nov., a novel marine bacterium of the family Flavobacteriaceae isolated from a red alga.</title>
        <authorList>
            <person name="Nedashkovskaya O.I."/>
            <person name="Kukhlevskiy A.D."/>
            <person name="Kim S.-G."/>
            <person name="Zhukova N.V."/>
            <person name="Mikhailov V.V."/>
        </authorList>
    </citation>
    <scope>NUCLEOTIDE SEQUENCE [LARGE SCALE GENOMIC DNA]</scope>
    <source>
        <strain evidence="7 8">10Alg115</strain>
    </source>
</reference>
<keyword evidence="4" id="KW-0472">Membrane</keyword>
<name>A0A5B7TP31_9FLAO</name>
<evidence type="ECO:0000313" key="8">
    <source>
        <dbReference type="Proteomes" id="UP000306229"/>
    </source>
</evidence>
<evidence type="ECO:0000256" key="1">
    <source>
        <dbReference type="ARBA" id="ARBA00004442"/>
    </source>
</evidence>
<dbReference type="KEGG" id="fbe:FF125_08545"/>
<dbReference type="EMBL" id="CP040749">
    <property type="protein sequence ID" value="QCX38475.1"/>
    <property type="molecule type" value="Genomic_DNA"/>
</dbReference>
<comment type="similarity">
    <text evidence="2">Belongs to the SusD family.</text>
</comment>
<dbReference type="PROSITE" id="PS51257">
    <property type="entry name" value="PROKAR_LIPOPROTEIN"/>
    <property type="match status" value="1"/>
</dbReference>
<sequence length="596" mass="67912">MKNVFKLSLLVLIFTLLSCNDDFLERVPETEIAVDNFFSTEEDLSIYINSLYSFPGFGMYYDDEASDNTATTGNREIKTIMTTDANATTITSGWDWGTLRSINLFLANSDRANVSEEIRSHYNGVARFFRAQFYMDKVKRFSNVPWYEDVLTTTSEDLYKESDSREYVIEKIFEDYEFAVNHILENQPTGAINKWVSLAYASRNALYEGTFRKYHHELKLEDSANTYLQLASDYAKQIMDSGNFSIHKTGNVNTGYSSLFNSQDLTSNAEIIFANIHIANLKNSGTGATVFGNYEMSPSRDLVASYLMADGTYFSGQSNYQIKTFVEEFMNRDPRLRQTYAFPGWELNYVSNYSSGSTNYVQQLNKNFTGYHQIKGFINNNDPDYRNEIDVPVLRYAEVLLNYAESQAELGGISQTILDITINELRDRVGMPFLTTTVITDPVQAARYPDVNNPLLLEIRRERRVELAFEGRRLDDLNRWKSGEILEKEPLGLYFPNLGKFDLTGDAINDIILLDASQSIPDITNREKNSLGITLVYYRVGNVGESVDVYLTNGTSGYVVATPERGAFEDPKHYYRPIPASEVTLNSKLVQLFGWN</sequence>
<feature type="domain" description="RagB/SusD" evidence="6">
    <location>
        <begin position="292"/>
        <end position="595"/>
    </location>
</feature>
<dbReference type="Proteomes" id="UP000306229">
    <property type="component" value="Chromosome"/>
</dbReference>
<keyword evidence="5" id="KW-0998">Cell outer membrane</keyword>
<protein>
    <submittedName>
        <fullName evidence="7">RagB/SusD family nutrient uptake outer membrane protein</fullName>
    </submittedName>
</protein>
<evidence type="ECO:0000256" key="3">
    <source>
        <dbReference type="ARBA" id="ARBA00022729"/>
    </source>
</evidence>
<evidence type="ECO:0000256" key="2">
    <source>
        <dbReference type="ARBA" id="ARBA00006275"/>
    </source>
</evidence>
<dbReference type="AlphaFoldDB" id="A0A5B7TP31"/>